<evidence type="ECO:0000256" key="1">
    <source>
        <dbReference type="SAM" id="SignalP"/>
    </source>
</evidence>
<keyword evidence="1" id="KW-0732">Signal</keyword>
<dbReference type="Proteomes" id="UP000681870">
    <property type="component" value="Unassembled WGS sequence"/>
</dbReference>
<proteinExistence type="predicted"/>
<protein>
    <recommendedName>
        <fullName evidence="4">Phr family secreted Rap phosphatase inhibitor</fullName>
    </recommendedName>
</protein>
<sequence length="47" mass="5127">MKKLFASIALGTLLMGGFFFMQDQQTDLAHGESEPSVLKHSTIVTSL</sequence>
<gene>
    <name evidence="2" type="ORF">KGF86_13065</name>
</gene>
<reference evidence="2 3" key="1">
    <citation type="submission" date="2021-05" db="EMBL/GenBank/DDBJ databases">
        <title>Ornithinibacillus massiliensis sp. nov.</title>
        <authorList>
            <person name="Iwaza R."/>
            <person name="Lagier J.-C."/>
            <person name="Raoult D."/>
        </authorList>
    </citation>
    <scope>NUCLEOTIDE SEQUENCE [LARGE SCALE GENOMIC DNA]</scope>
    <source>
        <strain evidence="2 3">Marseille-P3601</strain>
    </source>
</reference>
<accession>A0ABS5MFQ1</accession>
<evidence type="ECO:0000313" key="2">
    <source>
        <dbReference type="EMBL" id="MBS3681135.1"/>
    </source>
</evidence>
<keyword evidence="3" id="KW-1185">Reference proteome</keyword>
<feature type="chain" id="PRO_5045481995" description="Phr family secreted Rap phosphatase inhibitor" evidence="1">
    <location>
        <begin position="22"/>
        <end position="47"/>
    </location>
</feature>
<name>A0ABS5MFQ1_9BACI</name>
<evidence type="ECO:0000313" key="3">
    <source>
        <dbReference type="Proteomes" id="UP000681870"/>
    </source>
</evidence>
<organism evidence="2 3">
    <name type="scientific">Ornithinibacillus massiliensis</name>
    <dbReference type="NCBI Taxonomy" id="1944633"/>
    <lineage>
        <taxon>Bacteria</taxon>
        <taxon>Bacillati</taxon>
        <taxon>Bacillota</taxon>
        <taxon>Bacilli</taxon>
        <taxon>Bacillales</taxon>
        <taxon>Bacillaceae</taxon>
        <taxon>Ornithinibacillus</taxon>
    </lineage>
</organism>
<dbReference type="RefSeq" id="WP_211742144.1">
    <property type="nucleotide sequence ID" value="NZ_JAGXBY010000004.1"/>
</dbReference>
<dbReference type="EMBL" id="JAGXBY010000004">
    <property type="protein sequence ID" value="MBS3681135.1"/>
    <property type="molecule type" value="Genomic_DNA"/>
</dbReference>
<comment type="caution">
    <text evidence="2">The sequence shown here is derived from an EMBL/GenBank/DDBJ whole genome shotgun (WGS) entry which is preliminary data.</text>
</comment>
<evidence type="ECO:0008006" key="4">
    <source>
        <dbReference type="Google" id="ProtNLM"/>
    </source>
</evidence>
<feature type="signal peptide" evidence="1">
    <location>
        <begin position="1"/>
        <end position="21"/>
    </location>
</feature>